<dbReference type="Pfam" id="PF02770">
    <property type="entry name" value="Acyl-CoA_dh_M"/>
    <property type="match status" value="1"/>
</dbReference>
<dbReference type="InterPro" id="IPR046373">
    <property type="entry name" value="Acyl-CoA_Oxase/DH_mid-dom_sf"/>
</dbReference>
<keyword evidence="10" id="KW-1185">Reference proteome</keyword>
<dbReference type="InterPro" id="IPR037069">
    <property type="entry name" value="AcylCoA_DH/ox_N_sf"/>
</dbReference>
<accession>A0ABY6Q1K6</accession>
<keyword evidence="3 5" id="KW-0285">Flavoprotein</keyword>
<dbReference type="SUPFAM" id="SSF56645">
    <property type="entry name" value="Acyl-CoA dehydrogenase NM domain-like"/>
    <property type="match status" value="1"/>
</dbReference>
<keyword evidence="5" id="KW-0560">Oxidoreductase</keyword>
<proteinExistence type="inferred from homology"/>
<dbReference type="SUPFAM" id="SSF47203">
    <property type="entry name" value="Acyl-CoA dehydrogenase C-terminal domain-like"/>
    <property type="match status" value="1"/>
</dbReference>
<evidence type="ECO:0000256" key="3">
    <source>
        <dbReference type="ARBA" id="ARBA00022630"/>
    </source>
</evidence>
<dbReference type="InterPro" id="IPR009075">
    <property type="entry name" value="AcylCo_DH/oxidase_C"/>
</dbReference>
<evidence type="ECO:0000313" key="9">
    <source>
        <dbReference type="EMBL" id="UZK58058.1"/>
    </source>
</evidence>
<dbReference type="Gene3D" id="1.10.540.10">
    <property type="entry name" value="Acyl-CoA dehydrogenase/oxidase, N-terminal domain"/>
    <property type="match status" value="1"/>
</dbReference>
<evidence type="ECO:0000259" key="8">
    <source>
        <dbReference type="Pfam" id="PF02771"/>
    </source>
</evidence>
<dbReference type="InterPro" id="IPR013786">
    <property type="entry name" value="AcylCoA_DH/ox_N"/>
</dbReference>
<evidence type="ECO:0000256" key="4">
    <source>
        <dbReference type="ARBA" id="ARBA00022827"/>
    </source>
</evidence>
<dbReference type="CDD" id="cd00567">
    <property type="entry name" value="ACAD"/>
    <property type="match status" value="1"/>
</dbReference>
<dbReference type="InterPro" id="IPR006091">
    <property type="entry name" value="Acyl-CoA_Oxase/DH_mid-dom"/>
</dbReference>
<evidence type="ECO:0000256" key="1">
    <source>
        <dbReference type="ARBA" id="ARBA00001974"/>
    </source>
</evidence>
<dbReference type="RefSeq" id="WP_265546585.1">
    <property type="nucleotide sequence ID" value="NZ_CP098740.1"/>
</dbReference>
<dbReference type="InterPro" id="IPR036250">
    <property type="entry name" value="AcylCo_DH-like_C"/>
</dbReference>
<comment type="similarity">
    <text evidence="2 5">Belongs to the acyl-CoA dehydrogenase family.</text>
</comment>
<gene>
    <name evidence="9" type="ORF">NEH16_31825</name>
</gene>
<evidence type="ECO:0000259" key="7">
    <source>
        <dbReference type="Pfam" id="PF02770"/>
    </source>
</evidence>
<dbReference type="Proteomes" id="UP001164963">
    <property type="component" value="Chromosome"/>
</dbReference>
<name>A0ABY6Q1K6_9ACTN</name>
<comment type="cofactor">
    <cofactor evidence="1 5">
        <name>FAD</name>
        <dbReference type="ChEBI" id="CHEBI:57692"/>
    </cofactor>
</comment>
<sequence length="326" mass="33438">MVEEVAVVNPSLAIIAFQHCSVAARIGEWGSAAQKAQLLPRLANGTWLAASAWSEGGGRGGAGGPRSTAVREETGGWVLHGAKAFTTGACLADLYLVQVRDARPAVEPVPGGSPRPTFFVVPAAAEGLAADLGLDLAGMRGSATGTVSLTDCRVRDANRLGAVGAGQEIVAGAHRSGASLGAVAVGIAQAALDEVTGYAHRHGLMGRQSFRYRLAELTTRLEASRAMVERAGAGTAPRPDLATLHSKLFASTAAEDICLEAGRLMGSAGYSSESAMAGLLADARGVALMGPSNELCHRLLAVSLLGRDHAVAEEPDEEPEAAVFRI</sequence>
<dbReference type="EMBL" id="CP098740">
    <property type="protein sequence ID" value="UZK58058.1"/>
    <property type="molecule type" value="Genomic_DNA"/>
</dbReference>
<evidence type="ECO:0000256" key="2">
    <source>
        <dbReference type="ARBA" id="ARBA00009347"/>
    </source>
</evidence>
<dbReference type="PANTHER" id="PTHR43884:SF12">
    <property type="entry name" value="ISOVALERYL-COA DEHYDROGENASE, MITOCHONDRIAL-RELATED"/>
    <property type="match status" value="1"/>
</dbReference>
<keyword evidence="4 5" id="KW-0274">FAD</keyword>
<feature type="domain" description="Acyl-CoA dehydrogenase/oxidase N-terminal" evidence="8">
    <location>
        <begin position="1"/>
        <end position="45"/>
    </location>
</feature>
<dbReference type="Gene3D" id="1.20.140.10">
    <property type="entry name" value="Butyryl-CoA Dehydrogenase, subunit A, domain 3"/>
    <property type="match status" value="1"/>
</dbReference>
<dbReference type="PANTHER" id="PTHR43884">
    <property type="entry name" value="ACYL-COA DEHYDROGENASE"/>
    <property type="match status" value="1"/>
</dbReference>
<feature type="domain" description="Acyl-CoA oxidase/dehydrogenase middle" evidence="7">
    <location>
        <begin position="51"/>
        <end position="152"/>
    </location>
</feature>
<dbReference type="Pfam" id="PF00441">
    <property type="entry name" value="Acyl-CoA_dh_1"/>
    <property type="match status" value="1"/>
</dbReference>
<evidence type="ECO:0000313" key="10">
    <source>
        <dbReference type="Proteomes" id="UP001164963"/>
    </source>
</evidence>
<evidence type="ECO:0000259" key="6">
    <source>
        <dbReference type="Pfam" id="PF00441"/>
    </source>
</evidence>
<evidence type="ECO:0000256" key="5">
    <source>
        <dbReference type="RuleBase" id="RU362125"/>
    </source>
</evidence>
<dbReference type="Pfam" id="PF02771">
    <property type="entry name" value="Acyl-CoA_dh_N"/>
    <property type="match status" value="1"/>
</dbReference>
<organism evidence="9 10">
    <name type="scientific">Streptomyces drozdowiczii</name>
    <dbReference type="NCBI Taxonomy" id="202862"/>
    <lineage>
        <taxon>Bacteria</taxon>
        <taxon>Bacillati</taxon>
        <taxon>Actinomycetota</taxon>
        <taxon>Actinomycetes</taxon>
        <taxon>Kitasatosporales</taxon>
        <taxon>Streptomycetaceae</taxon>
        <taxon>Streptomyces</taxon>
    </lineage>
</organism>
<protein>
    <submittedName>
        <fullName evidence="9">Acyl-CoA dehydrogenase family protein</fullName>
    </submittedName>
</protein>
<reference evidence="9" key="1">
    <citation type="journal article" date="2022" name="Front. Microbiol.">
        <title>Mirubactin C rescues the lethal effect of cell wall biosynthesis mutations in Bacillus subtilis.</title>
        <authorList>
            <person name="Kepplinger B."/>
            <person name="Wen X."/>
            <person name="Tyler A.R."/>
            <person name="Kim B.Y."/>
            <person name="Brown J."/>
            <person name="Banks P."/>
            <person name="Dashti Y."/>
            <person name="Mackenzie E.S."/>
            <person name="Wills C."/>
            <person name="Kawai Y."/>
            <person name="Waldron K.J."/>
            <person name="Allenby N.E.E."/>
            <person name="Wu L.J."/>
            <person name="Hall M.J."/>
            <person name="Errington J."/>
        </authorList>
    </citation>
    <scope>NUCLEOTIDE SEQUENCE</scope>
    <source>
        <strain evidence="9">MDA8-470</strain>
    </source>
</reference>
<feature type="domain" description="Acyl-CoA dehydrogenase/oxidase C-terminal" evidence="6">
    <location>
        <begin position="178"/>
        <end position="301"/>
    </location>
</feature>
<dbReference type="InterPro" id="IPR009100">
    <property type="entry name" value="AcylCoA_DH/oxidase_NM_dom_sf"/>
</dbReference>
<dbReference type="Gene3D" id="2.40.110.10">
    <property type="entry name" value="Butyryl-CoA Dehydrogenase, subunit A, domain 2"/>
    <property type="match status" value="1"/>
</dbReference>